<accession>A0AAV2T160</accession>
<feature type="region of interest" description="Disordered" evidence="1">
    <location>
        <begin position="702"/>
        <end position="755"/>
    </location>
</feature>
<comment type="caution">
    <text evidence="2">The sequence shown here is derived from an EMBL/GenBank/DDBJ whole genome shotgun (WGS) entry which is preliminary data.</text>
</comment>
<sequence length="852" mass="91993">MFFLKTVLPFGTTLSLPSIFSSTLFNGDSNVKVAGAPRGLPNDQLFNGNADKWNPPRRNFPNSEGGLIEASAEDHKFAHTPEPKLKAIPTSMGKTPTPNIPAQRKPTARKKYPHELENGLLSARVDKPIAGNYRLSEGEVIVGAVTPSESEQIPPEEQGELVNANTEGHKVAHALETKPTPAPMDKTPTPITPTQAKPTPQKKYPLELESGLLSARVDQPITGNYGVSEEEVIVGPAISSEPGQIPPTKQGEMLKANTDDHKVSRAPETKPTPIPMGETPTPITPTQAKPTPQKKKYPLELESGLLSARVDKPIAGNYRLSEEDVIVGVVKPSESEAVKPGEQGEMVEANTDDHKVPRAPEPKPTPTPMDKTPTPITPTQAKPTPQKKYPLELESELLSARVDKPIAGNYRLSEGDVIVGVVKPSEPEAVKPGEQGEMVEANNDDHKVSRAPEPKPTPIPMGKTPTPITPTQAKLTPHKKKYPLELESGLLSARVNKPIAGNYRLSEGDVIVGVVKPSEPEAVKPGEQGEMVEANNDDHKVSRAPEPKPTPIPMGKTPTPITPTQAKPTPQKKYPLELESGLLSARVNKPIAGNYRLSEGDVIVGVVKPSEPEAVKPGEQGEMVEANTEDHKVSHAPETKPTPIPMGKTPTPITLTQAKPTLKNKYPHELESGLLSASPLEPNQSADDIQEETVVQNTEVKNISAIPEPSTMGPLASRDVAGTHAKKVGSSTEKPRKEEPAREDLGTVPRRVPDASKSATLPKVGKIIMSLLDEVDEKRILEQVKSYITEMSPPDLGKLTIKIKQFLDGEYGDGWQVAIVKGSYSKTCTHGPKCLLECVINDIAYLMWKTNS</sequence>
<evidence type="ECO:0000256" key="1">
    <source>
        <dbReference type="SAM" id="MobiDB-lite"/>
    </source>
</evidence>
<proteinExistence type="predicted"/>
<dbReference type="SUPFAM" id="SSF54648">
    <property type="entry name" value="DLC"/>
    <property type="match status" value="1"/>
</dbReference>
<feature type="region of interest" description="Disordered" evidence="1">
    <location>
        <begin position="519"/>
        <end position="572"/>
    </location>
</feature>
<dbReference type="InterPro" id="IPR001372">
    <property type="entry name" value="Dynein_light_chain_typ-1/2"/>
</dbReference>
<dbReference type="Gene3D" id="3.30.740.10">
    <property type="entry name" value="Protein Inhibitor Of Neuronal Nitric Oxide Synthase"/>
    <property type="match status" value="1"/>
</dbReference>
<evidence type="ECO:0000313" key="3">
    <source>
        <dbReference type="Proteomes" id="UP001497525"/>
    </source>
</evidence>
<feature type="compositionally biased region" description="Low complexity" evidence="1">
    <location>
        <begin position="368"/>
        <end position="379"/>
    </location>
</feature>
<feature type="compositionally biased region" description="Basic and acidic residues" evidence="1">
    <location>
        <begin position="536"/>
        <end position="546"/>
    </location>
</feature>
<feature type="region of interest" description="Disordered" evidence="1">
    <location>
        <begin position="85"/>
        <end position="109"/>
    </location>
</feature>
<feature type="compositionally biased region" description="Basic and acidic residues" evidence="1">
    <location>
        <begin position="733"/>
        <end position="745"/>
    </location>
</feature>
<feature type="region of interest" description="Disordered" evidence="1">
    <location>
        <begin position="611"/>
        <end position="654"/>
    </location>
</feature>
<feature type="compositionally biased region" description="Basic and acidic residues" evidence="1">
    <location>
        <begin position="258"/>
        <end position="268"/>
    </location>
</feature>
<dbReference type="CDD" id="cd21454">
    <property type="entry name" value="DLC-like_TAL"/>
    <property type="match status" value="1"/>
</dbReference>
<dbReference type="GO" id="GO:0030286">
    <property type="term" value="C:dynein complex"/>
    <property type="evidence" value="ECO:0007669"/>
    <property type="project" value="InterPro"/>
</dbReference>
<gene>
    <name evidence="2" type="ORF">CDAUBV1_LOCUS3341</name>
</gene>
<dbReference type="InterPro" id="IPR037177">
    <property type="entry name" value="DLC_sf"/>
</dbReference>
<reference evidence="2" key="1">
    <citation type="submission" date="2024-06" db="EMBL/GenBank/DDBJ databases">
        <authorList>
            <person name="Liu X."/>
            <person name="Lenzi L."/>
            <person name="Haldenby T S."/>
            <person name="Uol C."/>
        </authorList>
    </citation>
    <scope>NUCLEOTIDE SEQUENCE</scope>
</reference>
<feature type="compositionally biased region" description="Basic and acidic residues" evidence="1">
    <location>
        <begin position="443"/>
        <end position="453"/>
    </location>
</feature>
<dbReference type="GO" id="GO:0007017">
    <property type="term" value="P:microtubule-based process"/>
    <property type="evidence" value="ECO:0007669"/>
    <property type="project" value="InterPro"/>
</dbReference>
<dbReference type="Pfam" id="PF01221">
    <property type="entry name" value="Dynein_light"/>
    <property type="match status" value="1"/>
</dbReference>
<dbReference type="EMBL" id="CAXLJL010000079">
    <property type="protein sequence ID" value="CAL5131168.1"/>
    <property type="molecule type" value="Genomic_DNA"/>
</dbReference>
<feature type="region of interest" description="Disordered" evidence="1">
    <location>
        <begin position="425"/>
        <end position="480"/>
    </location>
</feature>
<evidence type="ECO:0000313" key="2">
    <source>
        <dbReference type="EMBL" id="CAL5131168.1"/>
    </source>
</evidence>
<dbReference type="AlphaFoldDB" id="A0AAV2T160"/>
<dbReference type="Proteomes" id="UP001497525">
    <property type="component" value="Unassembled WGS sequence"/>
</dbReference>
<name>A0AAV2T160_CALDB</name>
<feature type="compositionally biased region" description="Basic and acidic residues" evidence="1">
    <location>
        <begin position="628"/>
        <end position="638"/>
    </location>
</feature>
<feature type="region of interest" description="Disordered" evidence="1">
    <location>
        <begin position="258"/>
        <end position="296"/>
    </location>
</feature>
<feature type="compositionally biased region" description="Basic and acidic residues" evidence="1">
    <location>
        <begin position="351"/>
        <end position="361"/>
    </location>
</feature>
<organism evidence="2 3">
    <name type="scientific">Calicophoron daubneyi</name>
    <name type="common">Rumen fluke</name>
    <name type="synonym">Paramphistomum daubneyi</name>
    <dbReference type="NCBI Taxonomy" id="300641"/>
    <lineage>
        <taxon>Eukaryota</taxon>
        <taxon>Metazoa</taxon>
        <taxon>Spiralia</taxon>
        <taxon>Lophotrochozoa</taxon>
        <taxon>Platyhelminthes</taxon>
        <taxon>Trematoda</taxon>
        <taxon>Digenea</taxon>
        <taxon>Plagiorchiida</taxon>
        <taxon>Pronocephalata</taxon>
        <taxon>Paramphistomoidea</taxon>
        <taxon>Paramphistomidae</taxon>
        <taxon>Calicophoron</taxon>
    </lineage>
</organism>
<feature type="compositionally biased region" description="Low complexity" evidence="1">
    <location>
        <begin position="279"/>
        <end position="291"/>
    </location>
</feature>
<protein>
    <submittedName>
        <fullName evidence="2">Uncharacterized protein</fullName>
    </submittedName>
</protein>
<feature type="region of interest" description="Disordered" evidence="1">
    <location>
        <begin position="178"/>
        <end position="202"/>
    </location>
</feature>
<feature type="region of interest" description="Disordered" evidence="1">
    <location>
        <begin position="333"/>
        <end position="388"/>
    </location>
</feature>